<feature type="transmembrane region" description="Helical" evidence="2">
    <location>
        <begin position="204"/>
        <end position="221"/>
    </location>
</feature>
<dbReference type="SUPFAM" id="SSF101447">
    <property type="entry name" value="Formin homology 2 domain (FH2 domain)"/>
    <property type="match status" value="1"/>
</dbReference>
<keyword evidence="2" id="KW-0472">Membrane</keyword>
<protein>
    <submittedName>
        <fullName evidence="3">Uncharacterized protein</fullName>
    </submittedName>
</protein>
<feature type="transmembrane region" description="Helical" evidence="2">
    <location>
        <begin position="173"/>
        <end position="192"/>
    </location>
</feature>
<feature type="compositionally biased region" description="Low complexity" evidence="1">
    <location>
        <begin position="33"/>
        <end position="43"/>
    </location>
</feature>
<reference evidence="3" key="2">
    <citation type="submission" date="2020-05" db="UniProtKB">
        <authorList>
            <consortium name="EnsemblMetazoa"/>
        </authorList>
    </citation>
    <scope>IDENTIFICATION</scope>
    <source>
        <strain evidence="3">CM1001059</strain>
    </source>
</reference>
<keyword evidence="2" id="KW-1133">Transmembrane helix</keyword>
<dbReference type="Proteomes" id="UP000075902">
    <property type="component" value="Unassembled WGS sequence"/>
</dbReference>
<evidence type="ECO:0000256" key="1">
    <source>
        <dbReference type="SAM" id="MobiDB-lite"/>
    </source>
</evidence>
<dbReference type="VEuPathDB" id="VectorBase:AMEC001278"/>
<keyword evidence="2" id="KW-0812">Transmembrane</keyword>
<evidence type="ECO:0000256" key="2">
    <source>
        <dbReference type="SAM" id="Phobius"/>
    </source>
</evidence>
<evidence type="ECO:0000313" key="3">
    <source>
        <dbReference type="EnsemblMetazoa" id="AMEC001278-PA"/>
    </source>
</evidence>
<feature type="compositionally biased region" description="Pro residues" evidence="1">
    <location>
        <begin position="44"/>
        <end position="56"/>
    </location>
</feature>
<evidence type="ECO:0000313" key="4">
    <source>
        <dbReference type="Proteomes" id="UP000075902"/>
    </source>
</evidence>
<reference evidence="4" key="1">
    <citation type="submission" date="2014-01" db="EMBL/GenBank/DDBJ databases">
        <title>The Genome Sequence of Anopheles melas CM1001059_A (V2).</title>
        <authorList>
            <consortium name="The Broad Institute Genomics Platform"/>
            <person name="Neafsey D.E."/>
            <person name="Besansky N."/>
            <person name="Howell P."/>
            <person name="Walton C."/>
            <person name="Young S.K."/>
            <person name="Zeng Q."/>
            <person name="Gargeya S."/>
            <person name="Fitzgerald M."/>
            <person name="Haas B."/>
            <person name="Abouelleil A."/>
            <person name="Allen A.W."/>
            <person name="Alvarado L."/>
            <person name="Arachchi H.M."/>
            <person name="Berlin A.M."/>
            <person name="Chapman S.B."/>
            <person name="Gainer-Dewar J."/>
            <person name="Goldberg J."/>
            <person name="Griggs A."/>
            <person name="Gujja S."/>
            <person name="Hansen M."/>
            <person name="Howarth C."/>
            <person name="Imamovic A."/>
            <person name="Ireland A."/>
            <person name="Larimer J."/>
            <person name="McCowan C."/>
            <person name="Murphy C."/>
            <person name="Pearson M."/>
            <person name="Poon T.W."/>
            <person name="Priest M."/>
            <person name="Roberts A."/>
            <person name="Saif S."/>
            <person name="Shea T."/>
            <person name="Sisk P."/>
            <person name="Sykes S."/>
            <person name="Wortman J."/>
            <person name="Nusbaum C."/>
            <person name="Birren B."/>
        </authorList>
    </citation>
    <scope>NUCLEOTIDE SEQUENCE [LARGE SCALE GENOMIC DNA]</scope>
    <source>
        <strain evidence="4">CM1001059</strain>
    </source>
</reference>
<accession>A0A182TFB1</accession>
<sequence>MDNYNENSISKTIRHEAALAEDGANDDEDDVVLPNNTTSSLLPLTPPPPPPPPPPHQRLGWAAPSFTTSRASSSDFESMLTGQAASGARYSFQIAWAASLIWDWGSAFMSCIASQNLKKKKSKKSPENPLRDVPVEGEKKCISTKPSARLQTTAFTYDSATLETLIVRRSSFCLSRAIVLAIVSAGLLWAAVPADPDPSDEAPFRYAFLMSISVVLTQPGIGRCTSQNARSCESSTLRSSLSRFLSTLLCASACMKMNSHLRENIFCSLARFSAS</sequence>
<dbReference type="AlphaFoldDB" id="A0A182TFB1"/>
<name>A0A182TFB1_9DIPT</name>
<feature type="region of interest" description="Disordered" evidence="1">
    <location>
        <begin position="16"/>
        <end position="62"/>
    </location>
</feature>
<organism evidence="3 4">
    <name type="scientific">Anopheles melas</name>
    <dbReference type="NCBI Taxonomy" id="34690"/>
    <lineage>
        <taxon>Eukaryota</taxon>
        <taxon>Metazoa</taxon>
        <taxon>Ecdysozoa</taxon>
        <taxon>Arthropoda</taxon>
        <taxon>Hexapoda</taxon>
        <taxon>Insecta</taxon>
        <taxon>Pterygota</taxon>
        <taxon>Neoptera</taxon>
        <taxon>Endopterygota</taxon>
        <taxon>Diptera</taxon>
        <taxon>Nematocera</taxon>
        <taxon>Culicoidea</taxon>
        <taxon>Culicidae</taxon>
        <taxon>Anophelinae</taxon>
        <taxon>Anopheles</taxon>
    </lineage>
</organism>
<keyword evidence="4" id="KW-1185">Reference proteome</keyword>
<proteinExistence type="predicted"/>
<dbReference type="EnsemblMetazoa" id="AMEC001278-RA">
    <property type="protein sequence ID" value="AMEC001278-PA"/>
    <property type="gene ID" value="AMEC001278"/>
</dbReference>